<dbReference type="Gene3D" id="2.60.120.10">
    <property type="entry name" value="Jelly Rolls"/>
    <property type="match status" value="1"/>
</dbReference>
<evidence type="ECO:0000313" key="10">
    <source>
        <dbReference type="Proteomes" id="UP000664081"/>
    </source>
</evidence>
<dbReference type="InterPro" id="IPR020449">
    <property type="entry name" value="Tscrpt_reg_AraC-type_HTH"/>
</dbReference>
<organism evidence="6 8">
    <name type="scientific">Staphylococcus nepalensis</name>
    <dbReference type="NCBI Taxonomy" id="214473"/>
    <lineage>
        <taxon>Bacteria</taxon>
        <taxon>Bacillati</taxon>
        <taxon>Bacillota</taxon>
        <taxon>Bacilli</taxon>
        <taxon>Bacillales</taxon>
        <taxon>Staphylococcaceae</taxon>
        <taxon>Staphylococcus</taxon>
    </lineage>
</organism>
<dbReference type="PROSITE" id="PS00041">
    <property type="entry name" value="HTH_ARAC_FAMILY_1"/>
    <property type="match status" value="1"/>
</dbReference>
<proteinExistence type="predicted"/>
<evidence type="ECO:0000313" key="9">
    <source>
        <dbReference type="Proteomes" id="UP000254412"/>
    </source>
</evidence>
<dbReference type="GO" id="GO:0043565">
    <property type="term" value="F:sequence-specific DNA binding"/>
    <property type="evidence" value="ECO:0007669"/>
    <property type="project" value="InterPro"/>
</dbReference>
<dbReference type="PRINTS" id="PR00032">
    <property type="entry name" value="HTHARAC"/>
</dbReference>
<dbReference type="InterPro" id="IPR014710">
    <property type="entry name" value="RmlC-like_jellyroll"/>
</dbReference>
<dbReference type="Proteomes" id="UP000240400">
    <property type="component" value="Unassembled WGS sequence"/>
</dbReference>
<dbReference type="EMBL" id="JAFNLT010000007">
    <property type="protein sequence ID" value="MBO1227466.1"/>
    <property type="molecule type" value="Genomic_DNA"/>
</dbReference>
<evidence type="ECO:0000259" key="4">
    <source>
        <dbReference type="PROSITE" id="PS01124"/>
    </source>
</evidence>
<dbReference type="InterPro" id="IPR018060">
    <property type="entry name" value="HTH_AraC"/>
</dbReference>
<dbReference type="Proteomes" id="UP000254412">
    <property type="component" value="Unassembled WGS sequence"/>
</dbReference>
<keyword evidence="2" id="KW-0238">DNA-binding</keyword>
<dbReference type="PROSITE" id="PS01124">
    <property type="entry name" value="HTH_ARAC_FAMILY_2"/>
    <property type="match status" value="1"/>
</dbReference>
<reference evidence="6 8" key="1">
    <citation type="journal article" date="2016" name="Front. Microbiol.">
        <title>Comprehensive Phylogenetic Analysis of Bovine Non-aureus Staphylococci Species Based on Whole-Genome Sequencing.</title>
        <authorList>
            <person name="Naushad S."/>
            <person name="Barkema H.W."/>
            <person name="Luby C."/>
            <person name="Condas L.A."/>
            <person name="Nobrega D.B."/>
            <person name="Carson D.A."/>
            <person name="De Buck J."/>
        </authorList>
    </citation>
    <scope>NUCLEOTIDE SEQUENCE [LARGE SCALE GENOMIC DNA]</scope>
    <source>
        <strain evidence="6 8">SNUC 4337</strain>
    </source>
</reference>
<dbReference type="OrthoDB" id="9778008at2"/>
<dbReference type="SUPFAM" id="SSF46689">
    <property type="entry name" value="Homeodomain-like"/>
    <property type="match status" value="2"/>
</dbReference>
<evidence type="ECO:0000256" key="1">
    <source>
        <dbReference type="ARBA" id="ARBA00023015"/>
    </source>
</evidence>
<evidence type="ECO:0000256" key="3">
    <source>
        <dbReference type="ARBA" id="ARBA00023163"/>
    </source>
</evidence>
<dbReference type="Gene3D" id="1.10.10.60">
    <property type="entry name" value="Homeodomain-like"/>
    <property type="match status" value="2"/>
</dbReference>
<accession>A0A291JNV3</accession>
<dbReference type="GO" id="GO:0003700">
    <property type="term" value="F:DNA-binding transcription factor activity"/>
    <property type="evidence" value="ECO:0007669"/>
    <property type="project" value="InterPro"/>
</dbReference>
<dbReference type="GeneID" id="66778119"/>
<dbReference type="SMART" id="SM00342">
    <property type="entry name" value="HTH_ARAC"/>
    <property type="match status" value="1"/>
</dbReference>
<dbReference type="EMBL" id="PZHR01000002">
    <property type="protein sequence ID" value="PTK60843.1"/>
    <property type="molecule type" value="Genomic_DNA"/>
</dbReference>
<dbReference type="Pfam" id="PF12833">
    <property type="entry name" value="HTH_18"/>
    <property type="match status" value="1"/>
</dbReference>
<dbReference type="SUPFAM" id="SSF51182">
    <property type="entry name" value="RmlC-like cupins"/>
    <property type="match status" value="1"/>
</dbReference>
<sequence length="301" mass="36318">MYQEIIVEDTREELIQFPNKQWKHVILHTNLEQTLFGYIPIHWHHALQFMYVINGEIDVSIGDKVIKINKEDGLFINSNIVHEIRSECAETEYYCWNIEIPETTYDLEFNYVAQIMNKANQVPYIYLSHIDDQQNKLIKTIHSAGKIYENAYPYFELDITVKYYEALKWLLLNVDNICEHKPYYFDRRIKQLMAYMQNNYHKKISLQTLSEQIHMSQSETIKCFKYYVNQTPMQYLTNLRLERSVRMLYSKQSYTITDIAMACGFSTTSYFIKVFKEKYDLTPKQFQKKQFTPYHVYKYDK</sequence>
<dbReference type="EMBL" id="UHDS01000001">
    <property type="protein sequence ID" value="SUM56350.1"/>
    <property type="molecule type" value="Genomic_DNA"/>
</dbReference>
<evidence type="ECO:0000313" key="5">
    <source>
        <dbReference type="EMBL" id="MBO1227466.1"/>
    </source>
</evidence>
<keyword evidence="10" id="KW-1185">Reference proteome</keyword>
<name>A0A291JNV3_9STAP</name>
<dbReference type="InterPro" id="IPR009057">
    <property type="entry name" value="Homeodomain-like_sf"/>
</dbReference>
<dbReference type="InterPro" id="IPR013096">
    <property type="entry name" value="Cupin_2"/>
</dbReference>
<keyword evidence="3" id="KW-0804">Transcription</keyword>
<evidence type="ECO:0000313" key="7">
    <source>
        <dbReference type="EMBL" id="SUM56350.1"/>
    </source>
</evidence>
<dbReference type="PANTHER" id="PTHR43280">
    <property type="entry name" value="ARAC-FAMILY TRANSCRIPTIONAL REGULATOR"/>
    <property type="match status" value="1"/>
</dbReference>
<keyword evidence="1" id="KW-0805">Transcription regulation</keyword>
<dbReference type="AlphaFoldDB" id="A0A291JNV3"/>
<dbReference type="InterPro" id="IPR011051">
    <property type="entry name" value="RmlC_Cupin_sf"/>
</dbReference>
<reference evidence="6" key="2">
    <citation type="submission" date="2018-03" db="EMBL/GenBank/DDBJ databases">
        <authorList>
            <person name="Keele B.F."/>
        </authorList>
    </citation>
    <scope>NUCLEOTIDE SEQUENCE</scope>
    <source>
        <strain evidence="6">SNUC 4337</strain>
    </source>
</reference>
<dbReference type="KEGG" id="snl:BJD96_13730"/>
<dbReference type="Proteomes" id="UP000664081">
    <property type="component" value="Unassembled WGS sequence"/>
</dbReference>
<dbReference type="InterPro" id="IPR018062">
    <property type="entry name" value="HTH_AraC-typ_CS"/>
</dbReference>
<dbReference type="PANTHER" id="PTHR43280:SF34">
    <property type="entry name" value="ARAC-FAMILY TRANSCRIPTIONAL REGULATOR"/>
    <property type="match status" value="1"/>
</dbReference>
<dbReference type="RefSeq" id="WP_096811161.1">
    <property type="nucleotide sequence ID" value="NZ_BMCF01000003.1"/>
</dbReference>
<evidence type="ECO:0000313" key="6">
    <source>
        <dbReference type="EMBL" id="PTK60843.1"/>
    </source>
</evidence>
<reference evidence="7 9" key="3">
    <citation type="submission" date="2018-06" db="EMBL/GenBank/DDBJ databases">
        <authorList>
            <consortium name="Pathogen Informatics"/>
            <person name="Doyle S."/>
        </authorList>
    </citation>
    <scope>NUCLEOTIDE SEQUENCE [LARGE SCALE GENOMIC DNA]</scope>
    <source>
        <strain evidence="7 9">NCTC13834</strain>
    </source>
</reference>
<dbReference type="Pfam" id="PF07883">
    <property type="entry name" value="Cupin_2"/>
    <property type="match status" value="1"/>
</dbReference>
<gene>
    <name evidence="7" type="primary">rhaS_2</name>
    <name evidence="6" type="ORF">BUZ61_00720</name>
    <name evidence="5" type="ORF">J3T88_09150</name>
    <name evidence="7" type="ORF">NCTC13834_02759</name>
</gene>
<reference evidence="5 10" key="4">
    <citation type="submission" date="2021-03" db="EMBL/GenBank/DDBJ databases">
        <title>Staphylococci and Mammaliicocci in bats.</title>
        <authorList>
            <person name="Fountain K."/>
        </authorList>
    </citation>
    <scope>NUCLEOTIDE SEQUENCE [LARGE SCALE GENOMIC DNA]</scope>
    <source>
        <strain evidence="5 10">18_1_E_SW</strain>
    </source>
</reference>
<feature type="domain" description="HTH araC/xylS-type" evidence="4">
    <location>
        <begin position="190"/>
        <end position="289"/>
    </location>
</feature>
<protein>
    <submittedName>
        <fullName evidence="6 7">Transcriptional regulator</fullName>
    </submittedName>
    <submittedName>
        <fullName evidence="5">Helix-turn-helix domain-containing protein</fullName>
    </submittedName>
</protein>
<evidence type="ECO:0000313" key="8">
    <source>
        <dbReference type="Proteomes" id="UP000240400"/>
    </source>
</evidence>
<evidence type="ECO:0000256" key="2">
    <source>
        <dbReference type="ARBA" id="ARBA00023125"/>
    </source>
</evidence>